<protein>
    <submittedName>
        <fullName evidence="2">Outer envelope pore protein 16-4, chloroplastic isoform X3</fullName>
    </submittedName>
</protein>
<accession>A0A1U8LZ41</accession>
<organism evidence="1 2">
    <name type="scientific">Gossypium hirsutum</name>
    <name type="common">Upland cotton</name>
    <name type="synonym">Gossypium mexicanum</name>
    <dbReference type="NCBI Taxonomy" id="3635"/>
    <lineage>
        <taxon>Eukaryota</taxon>
        <taxon>Viridiplantae</taxon>
        <taxon>Streptophyta</taxon>
        <taxon>Embryophyta</taxon>
        <taxon>Tracheophyta</taxon>
        <taxon>Spermatophyta</taxon>
        <taxon>Magnoliopsida</taxon>
        <taxon>eudicotyledons</taxon>
        <taxon>Gunneridae</taxon>
        <taxon>Pentapetalae</taxon>
        <taxon>rosids</taxon>
        <taxon>malvids</taxon>
        <taxon>Malvales</taxon>
        <taxon>Malvaceae</taxon>
        <taxon>Malvoideae</taxon>
        <taxon>Gossypium</taxon>
    </lineage>
</organism>
<evidence type="ECO:0000313" key="2">
    <source>
        <dbReference type="RefSeq" id="XP_016718539.1"/>
    </source>
</evidence>
<dbReference type="GeneID" id="107931231"/>
<dbReference type="RefSeq" id="XP_016718539.1">
    <property type="nucleotide sequence ID" value="XM_016863050.2"/>
</dbReference>
<dbReference type="AlphaFoldDB" id="A0A1U8LZ41"/>
<proteinExistence type="predicted"/>
<dbReference type="Proteomes" id="UP000818029">
    <property type="component" value="Chromosome A12"/>
</dbReference>
<reference evidence="1" key="1">
    <citation type="journal article" date="2020" name="Nat. Genet.">
        <title>Genomic diversifications of five Gossypium allopolyploid species and their impact on cotton improvement.</title>
        <authorList>
            <person name="Chen Z.J."/>
            <person name="Sreedasyam A."/>
            <person name="Ando A."/>
            <person name="Song Q."/>
            <person name="De Santiago L.M."/>
            <person name="Hulse-Kemp A.M."/>
            <person name="Ding M."/>
            <person name="Ye W."/>
            <person name="Kirkbride R.C."/>
            <person name="Jenkins J."/>
            <person name="Plott C."/>
            <person name="Lovell J."/>
            <person name="Lin Y.M."/>
            <person name="Vaughn R."/>
            <person name="Liu B."/>
            <person name="Simpson S."/>
            <person name="Scheffler B.E."/>
            <person name="Wen L."/>
            <person name="Saski C.A."/>
            <person name="Grover C.E."/>
            <person name="Hu G."/>
            <person name="Conover J.L."/>
            <person name="Carlson J.W."/>
            <person name="Shu S."/>
            <person name="Boston L.B."/>
            <person name="Williams M."/>
            <person name="Peterson D.G."/>
            <person name="McGee K."/>
            <person name="Jones D.C."/>
            <person name="Wendel J.F."/>
            <person name="Stelly D.M."/>
            <person name="Grimwood J."/>
            <person name="Schmutz J."/>
        </authorList>
    </citation>
    <scope>NUCLEOTIDE SEQUENCE [LARGE SCALE GENOMIC DNA]</scope>
    <source>
        <strain evidence="1">cv. TM-1</strain>
    </source>
</reference>
<reference evidence="2" key="2">
    <citation type="submission" date="2025-08" db="UniProtKB">
        <authorList>
            <consortium name="RefSeq"/>
        </authorList>
    </citation>
    <scope>IDENTIFICATION</scope>
</reference>
<name>A0A1U8LZ41_GOSHI</name>
<evidence type="ECO:0000313" key="1">
    <source>
        <dbReference type="Proteomes" id="UP000818029"/>
    </source>
</evidence>
<keyword evidence="1" id="KW-1185">Reference proteome</keyword>
<sequence>MEEEFTAVVPCSSLAVDSVLRFAAAGVFWGFCSAPYDARKRGLTGIAQASFVVKGTYTFRQSLLENSASKVDLLPVYSPQLAVDFRNTGSGTTVKHFNSGCHCRGCRCCAD</sequence>
<gene>
    <name evidence="2" type="primary">LOC107931231</name>
</gene>